<proteinExistence type="predicted"/>
<keyword evidence="1 4" id="KW-0349">Heme</keyword>
<feature type="binding site" description="covalent" evidence="4">
    <location>
        <position position="24"/>
    </location>
    <ligand>
        <name>heme c</name>
        <dbReference type="ChEBI" id="CHEBI:61717"/>
        <label>1</label>
    </ligand>
</feature>
<feature type="binding site" description="covalent" evidence="4">
    <location>
        <position position="21"/>
    </location>
    <ligand>
        <name>heme c</name>
        <dbReference type="ChEBI" id="CHEBI:61717"/>
        <label>1</label>
    </ligand>
</feature>
<dbReference type="PATRIC" id="fig|1172194.4.peg.4300"/>
<evidence type="ECO:0000256" key="3">
    <source>
        <dbReference type="ARBA" id="ARBA00023004"/>
    </source>
</evidence>
<evidence type="ECO:0000256" key="1">
    <source>
        <dbReference type="ARBA" id="ARBA00022617"/>
    </source>
</evidence>
<feature type="region of interest" description="Disordered" evidence="6">
    <location>
        <begin position="1"/>
        <end position="26"/>
    </location>
</feature>
<dbReference type="GO" id="GO:0042597">
    <property type="term" value="C:periplasmic space"/>
    <property type="evidence" value="ECO:0007669"/>
    <property type="project" value="InterPro"/>
</dbReference>
<dbReference type="AlphaFoldDB" id="I8T284"/>
<evidence type="ECO:0000256" key="6">
    <source>
        <dbReference type="SAM" id="MobiDB-lite"/>
    </source>
</evidence>
<evidence type="ECO:0000256" key="4">
    <source>
        <dbReference type="PIRSR" id="PIRSR000005-1"/>
    </source>
</evidence>
<evidence type="ECO:0000256" key="5">
    <source>
        <dbReference type="PIRSR" id="PIRSR000005-2"/>
    </source>
</evidence>
<dbReference type="OrthoDB" id="9773456at2"/>
<feature type="binding site" description="covalent" evidence="4">
    <location>
        <position position="126"/>
    </location>
    <ligand>
        <name>heme c</name>
        <dbReference type="ChEBI" id="CHEBI:61717"/>
        <label>2</label>
    </ligand>
</feature>
<comment type="caution">
    <text evidence="8">The sequence shown here is derived from an EMBL/GenBank/DDBJ whole genome shotgun (WGS) entry which is preliminary data.</text>
</comment>
<feature type="binding site" description="axial binding residue" evidence="5">
    <location>
        <position position="65"/>
    </location>
    <ligand>
        <name>heme c</name>
        <dbReference type="ChEBI" id="CHEBI:61717"/>
        <label>1</label>
    </ligand>
    <ligandPart>
        <name>Fe</name>
        <dbReference type="ChEBI" id="CHEBI:18248"/>
    </ligandPart>
</feature>
<dbReference type="SUPFAM" id="SSF46626">
    <property type="entry name" value="Cytochrome c"/>
    <property type="match status" value="2"/>
</dbReference>
<dbReference type="STRING" id="1172194.WQQ_44350"/>
<feature type="region of interest" description="Disordered" evidence="6">
    <location>
        <begin position="194"/>
        <end position="216"/>
    </location>
</feature>
<dbReference type="Gene3D" id="1.10.760.10">
    <property type="entry name" value="Cytochrome c-like domain"/>
    <property type="match status" value="2"/>
</dbReference>
<feature type="binding site" description="axial binding residue" evidence="5">
    <location>
        <position position="127"/>
    </location>
    <ligand>
        <name>heme c</name>
        <dbReference type="ChEBI" id="CHEBI:61717"/>
        <label>2</label>
    </ligand>
    <ligandPart>
        <name>Fe</name>
        <dbReference type="ChEBI" id="CHEBI:18248"/>
    </ligandPart>
</feature>
<feature type="binding site" description="covalent" evidence="4">
    <location>
        <position position="123"/>
    </location>
    <ligand>
        <name>heme c</name>
        <dbReference type="ChEBI" id="CHEBI:61717"/>
        <label>2</label>
    </ligand>
</feature>
<comment type="PTM">
    <text evidence="4">Binds 2 heme c groups covalently per subunit.</text>
</comment>
<dbReference type="PROSITE" id="PS51007">
    <property type="entry name" value="CYTC"/>
    <property type="match status" value="1"/>
</dbReference>
<dbReference type="InterPro" id="IPR024167">
    <property type="entry name" value="Cytochrome_c4-like"/>
</dbReference>
<dbReference type="InterPro" id="IPR036909">
    <property type="entry name" value="Cyt_c-like_dom_sf"/>
</dbReference>
<reference evidence="8 9" key="1">
    <citation type="journal article" date="2012" name="J. Bacteriol.">
        <title>Genome Sequence of n-Alkane-Degrading Hydrocarboniphaga effusa Strain AP103T (ATCC BAA-332T).</title>
        <authorList>
            <person name="Chang H.K."/>
            <person name="Zylstra G.J."/>
            <person name="Chae J.C."/>
        </authorList>
    </citation>
    <scope>NUCLEOTIDE SEQUENCE [LARGE SCALE GENOMIC DNA]</scope>
    <source>
        <strain evidence="8 9">AP103</strain>
    </source>
</reference>
<evidence type="ECO:0000256" key="2">
    <source>
        <dbReference type="ARBA" id="ARBA00022723"/>
    </source>
</evidence>
<dbReference type="GO" id="GO:0005506">
    <property type="term" value="F:iron ion binding"/>
    <property type="evidence" value="ECO:0007669"/>
    <property type="project" value="InterPro"/>
</dbReference>
<accession>I8T284</accession>
<evidence type="ECO:0000259" key="7">
    <source>
        <dbReference type="PROSITE" id="PS51007"/>
    </source>
</evidence>
<keyword evidence="9" id="KW-1185">Reference proteome</keyword>
<keyword evidence="3 5" id="KW-0408">Iron</keyword>
<feature type="compositionally biased region" description="Polar residues" evidence="6">
    <location>
        <begin position="1"/>
        <end position="16"/>
    </location>
</feature>
<dbReference type="PANTHER" id="PTHR33751">
    <property type="entry name" value="CBB3-TYPE CYTOCHROME C OXIDASE SUBUNIT FIXP"/>
    <property type="match status" value="1"/>
</dbReference>
<feature type="domain" description="Cytochrome c" evidence="7">
    <location>
        <begin position="102"/>
        <end position="192"/>
    </location>
</feature>
<dbReference type="Proteomes" id="UP000003704">
    <property type="component" value="Unassembled WGS sequence"/>
</dbReference>
<dbReference type="GO" id="GO:0009055">
    <property type="term" value="F:electron transfer activity"/>
    <property type="evidence" value="ECO:0007669"/>
    <property type="project" value="InterPro"/>
</dbReference>
<sequence>MGVAQAQSLQLDSTAQRAKPCEACHGPEGRATPDGWYPRIAGKPAGYLFNQLLNFRDGRRHNAAMAYMVDFQREEFLRELADHFAAQELPYPAPTHVERDAAVLERGRKLVREGDASRDIPSCQACHGERLTGLAPDVPGLVGLPYDYLVAQFGAWQTSSRRTVAPDCMSTITHSLTQADVAAVAAFLATTPVPADSHPQTQSQALPERCGSVSLQ</sequence>
<dbReference type="PIRSF" id="PIRSF000005">
    <property type="entry name" value="Cytochrome_c4"/>
    <property type="match status" value="1"/>
</dbReference>
<dbReference type="GO" id="GO:0020037">
    <property type="term" value="F:heme binding"/>
    <property type="evidence" value="ECO:0007669"/>
    <property type="project" value="InterPro"/>
</dbReference>
<feature type="binding site" description="axial binding residue" evidence="5">
    <location>
        <position position="25"/>
    </location>
    <ligand>
        <name>heme c</name>
        <dbReference type="ChEBI" id="CHEBI:61717"/>
        <label>1</label>
    </ligand>
    <ligandPart>
        <name>Fe</name>
        <dbReference type="ChEBI" id="CHEBI:18248"/>
    </ligandPart>
</feature>
<dbReference type="PANTHER" id="PTHR33751:SF11">
    <property type="entry name" value="BLL4483 PROTEIN"/>
    <property type="match status" value="1"/>
</dbReference>
<dbReference type="InterPro" id="IPR009056">
    <property type="entry name" value="Cyt_c-like_dom"/>
</dbReference>
<feature type="binding site" description="axial binding residue" evidence="5">
    <location>
        <position position="169"/>
    </location>
    <ligand>
        <name>heme c</name>
        <dbReference type="ChEBI" id="CHEBI:61717"/>
        <label>2</label>
    </ligand>
    <ligandPart>
        <name>Fe</name>
        <dbReference type="ChEBI" id="CHEBI:18248"/>
    </ligandPart>
</feature>
<dbReference type="InterPro" id="IPR050597">
    <property type="entry name" value="Cytochrome_c_Oxidase_Subunit"/>
</dbReference>
<evidence type="ECO:0000313" key="9">
    <source>
        <dbReference type="Proteomes" id="UP000003704"/>
    </source>
</evidence>
<name>I8T284_9GAMM</name>
<protein>
    <submittedName>
        <fullName evidence="8">Putative cytochrome c</fullName>
    </submittedName>
</protein>
<keyword evidence="2 5" id="KW-0479">Metal-binding</keyword>
<organism evidence="8 9">
    <name type="scientific">Hydrocarboniphaga effusa AP103</name>
    <dbReference type="NCBI Taxonomy" id="1172194"/>
    <lineage>
        <taxon>Bacteria</taxon>
        <taxon>Pseudomonadati</taxon>
        <taxon>Pseudomonadota</taxon>
        <taxon>Gammaproteobacteria</taxon>
        <taxon>Nevskiales</taxon>
        <taxon>Nevskiaceae</taxon>
        <taxon>Hydrocarboniphaga</taxon>
    </lineage>
</organism>
<evidence type="ECO:0000313" key="8">
    <source>
        <dbReference type="EMBL" id="EIT68000.1"/>
    </source>
</evidence>
<dbReference type="EMBL" id="AKGD01000004">
    <property type="protein sequence ID" value="EIT68000.1"/>
    <property type="molecule type" value="Genomic_DNA"/>
</dbReference>
<gene>
    <name evidence="8" type="ORF">WQQ_44350</name>
</gene>